<dbReference type="AlphaFoldDB" id="A6HBM0"/>
<evidence type="ECO:0000313" key="1">
    <source>
        <dbReference type="EMBL" id="EDM03425.1"/>
    </source>
</evidence>
<protein>
    <submittedName>
        <fullName evidence="1">RCG63448</fullName>
    </submittedName>
</protein>
<evidence type="ECO:0000313" key="2">
    <source>
        <dbReference type="Proteomes" id="UP000234681"/>
    </source>
</evidence>
<sequence length="52" mass="5775">MHSKELLLAFLSVLFLLLTWADLAEAWLLLLGGATAAAIRTTDLDCWCLRVD</sequence>
<name>A6HBM0_RAT</name>
<gene>
    <name evidence="1" type="ORF">rCG_63448</name>
</gene>
<reference evidence="2" key="1">
    <citation type="submission" date="2005-09" db="EMBL/GenBank/DDBJ databases">
        <authorList>
            <person name="Mural R.J."/>
            <person name="Li P.W."/>
            <person name="Adams M.D."/>
            <person name="Amanatides P.G."/>
            <person name="Baden-Tillson H."/>
            <person name="Barnstead M."/>
            <person name="Chin S.H."/>
            <person name="Dew I."/>
            <person name="Evans C.A."/>
            <person name="Ferriera S."/>
            <person name="Flanigan M."/>
            <person name="Fosler C."/>
            <person name="Glodek A."/>
            <person name="Gu Z."/>
            <person name="Holt R.A."/>
            <person name="Jennings D."/>
            <person name="Kraft C.L."/>
            <person name="Lu F."/>
            <person name="Nguyen T."/>
            <person name="Nusskern D.R."/>
            <person name="Pfannkoch C.M."/>
            <person name="Sitter C."/>
            <person name="Sutton G.G."/>
            <person name="Venter J.C."/>
            <person name="Wang Z."/>
            <person name="Woodage T."/>
            <person name="Zheng X.H."/>
            <person name="Zhong F."/>
        </authorList>
    </citation>
    <scope>NUCLEOTIDE SEQUENCE [LARGE SCALE GENOMIC DNA]</scope>
    <source>
        <strain>BN</strain>
        <strain evidence="2">Sprague-Dawley</strain>
    </source>
</reference>
<proteinExistence type="predicted"/>
<dbReference type="Proteomes" id="UP000234681">
    <property type="component" value="Chromosome 6"/>
</dbReference>
<accession>A6HBM0</accession>
<dbReference type="EMBL" id="CH473947">
    <property type="protein sequence ID" value="EDM03425.1"/>
    <property type="molecule type" value="Genomic_DNA"/>
</dbReference>
<organism evidence="1 2">
    <name type="scientific">Rattus norvegicus</name>
    <name type="common">Rat</name>
    <dbReference type="NCBI Taxonomy" id="10116"/>
    <lineage>
        <taxon>Eukaryota</taxon>
        <taxon>Metazoa</taxon>
        <taxon>Chordata</taxon>
        <taxon>Craniata</taxon>
        <taxon>Vertebrata</taxon>
        <taxon>Euteleostomi</taxon>
        <taxon>Mammalia</taxon>
        <taxon>Eutheria</taxon>
        <taxon>Euarchontoglires</taxon>
        <taxon>Glires</taxon>
        <taxon>Rodentia</taxon>
        <taxon>Myomorpha</taxon>
        <taxon>Muroidea</taxon>
        <taxon>Muridae</taxon>
        <taxon>Murinae</taxon>
        <taxon>Rattus</taxon>
    </lineage>
</organism>